<dbReference type="GO" id="GO:0004722">
    <property type="term" value="F:protein serine/threonine phosphatase activity"/>
    <property type="evidence" value="ECO:0000318"/>
    <property type="project" value="GO_Central"/>
</dbReference>
<evidence type="ECO:0000256" key="10">
    <source>
        <dbReference type="ARBA" id="ARBA00047761"/>
    </source>
</evidence>
<evidence type="ECO:0000256" key="3">
    <source>
        <dbReference type="ARBA" id="ARBA00006702"/>
    </source>
</evidence>
<dbReference type="PROSITE" id="PS01032">
    <property type="entry name" value="PPM_1"/>
    <property type="match status" value="1"/>
</dbReference>
<dbReference type="GO" id="GO:0046872">
    <property type="term" value="F:metal ion binding"/>
    <property type="evidence" value="ECO:0007669"/>
    <property type="project" value="UniProtKB-KW"/>
</dbReference>
<keyword evidence="15" id="KW-1185">Reference proteome</keyword>
<keyword evidence="9" id="KW-0464">Manganese</keyword>
<proteinExistence type="inferred from homology"/>
<dbReference type="AlphaFoldDB" id="A0A0K9Q690"/>
<dbReference type="InterPro" id="IPR001932">
    <property type="entry name" value="PPM-type_phosphatase-like_dom"/>
</dbReference>
<evidence type="ECO:0000256" key="11">
    <source>
        <dbReference type="ARBA" id="ARBA00048336"/>
    </source>
</evidence>
<gene>
    <name evidence="14" type="ORF">ZOSMA_103G00430</name>
</gene>
<evidence type="ECO:0000256" key="4">
    <source>
        <dbReference type="ARBA" id="ARBA00013081"/>
    </source>
</evidence>
<comment type="similarity">
    <text evidence="3 12">Belongs to the PP2C family.</text>
</comment>
<evidence type="ECO:0000256" key="7">
    <source>
        <dbReference type="ARBA" id="ARBA00022842"/>
    </source>
</evidence>
<keyword evidence="5" id="KW-0479">Metal-binding</keyword>
<reference evidence="15" key="1">
    <citation type="journal article" date="2016" name="Nature">
        <title>The genome of the seagrass Zostera marina reveals angiosperm adaptation to the sea.</title>
        <authorList>
            <person name="Olsen J.L."/>
            <person name="Rouze P."/>
            <person name="Verhelst B."/>
            <person name="Lin Y.-C."/>
            <person name="Bayer T."/>
            <person name="Collen J."/>
            <person name="Dattolo E."/>
            <person name="De Paoli E."/>
            <person name="Dittami S."/>
            <person name="Maumus F."/>
            <person name="Michel G."/>
            <person name="Kersting A."/>
            <person name="Lauritano C."/>
            <person name="Lohaus R."/>
            <person name="Toepel M."/>
            <person name="Tonon T."/>
            <person name="Vanneste K."/>
            <person name="Amirebrahimi M."/>
            <person name="Brakel J."/>
            <person name="Bostroem C."/>
            <person name="Chovatia M."/>
            <person name="Grimwood J."/>
            <person name="Jenkins J.W."/>
            <person name="Jueterbock A."/>
            <person name="Mraz A."/>
            <person name="Stam W.T."/>
            <person name="Tice H."/>
            <person name="Bornberg-Bauer E."/>
            <person name="Green P.J."/>
            <person name="Pearson G.A."/>
            <person name="Procaccini G."/>
            <person name="Duarte C.M."/>
            <person name="Schmutz J."/>
            <person name="Reusch T.B.H."/>
            <person name="Van de Peer Y."/>
        </authorList>
    </citation>
    <scope>NUCLEOTIDE SEQUENCE [LARGE SCALE GENOMIC DNA]</scope>
    <source>
        <strain evidence="15">cv. Finnish</strain>
    </source>
</reference>
<protein>
    <recommendedName>
        <fullName evidence="4">protein-serine/threonine phosphatase</fullName>
        <ecNumber evidence="4">3.1.3.16</ecNumber>
    </recommendedName>
</protein>
<comment type="catalytic activity">
    <reaction evidence="11">
        <text>O-phospho-L-threonyl-[protein] + H2O = L-threonyl-[protein] + phosphate</text>
        <dbReference type="Rhea" id="RHEA:47004"/>
        <dbReference type="Rhea" id="RHEA-COMP:11060"/>
        <dbReference type="Rhea" id="RHEA-COMP:11605"/>
        <dbReference type="ChEBI" id="CHEBI:15377"/>
        <dbReference type="ChEBI" id="CHEBI:30013"/>
        <dbReference type="ChEBI" id="CHEBI:43474"/>
        <dbReference type="ChEBI" id="CHEBI:61977"/>
        <dbReference type="EC" id="3.1.3.16"/>
    </reaction>
</comment>
<evidence type="ECO:0000256" key="6">
    <source>
        <dbReference type="ARBA" id="ARBA00022801"/>
    </source>
</evidence>
<dbReference type="OMA" id="HIGRSNK"/>
<evidence type="ECO:0000313" key="15">
    <source>
        <dbReference type="Proteomes" id="UP000036987"/>
    </source>
</evidence>
<dbReference type="EMBL" id="LFYR01000047">
    <property type="protein sequence ID" value="KMZ76337.1"/>
    <property type="molecule type" value="Genomic_DNA"/>
</dbReference>
<sequence>MPCMEKVIRRCSSLFRGKNTDDVEISKLMRIDDPLLWCHDVGRHSGGDFSFAVLQSNRTMEDKGQVEVGRYLTFVGIYDGHGGPDASHYILNHLSSHFSRIIRERGSMSEEVLGNSFAKVEAEFLAYVKRLGEIKPAVTVTGSCCLVGVFCKNTLYIANLGDSRAVAGTLDKKKKIVAEQLTQDHNASREEIRQELKSMHPDDPEIVVFKNGAWRIKGITQISRAIGDGYMKKQEFAVDSKFGKFQLPGRLSKPILSAEPSISTRVLSHQDKFFIFASDGLWEHLTNQAAVEIVHRNPRPGVAKRLIIAALLEFIKVTKIEYTDFVQMGKGNRRSFHDDITVVVVFIDNELSWDSNVPIPEISVRGFCDPKIPSDVSRLLEN</sequence>
<dbReference type="SMART" id="SM00332">
    <property type="entry name" value="PP2Cc"/>
    <property type="match status" value="1"/>
</dbReference>
<dbReference type="STRING" id="29655.A0A0K9Q690"/>
<name>A0A0K9Q690_ZOSMR</name>
<dbReference type="Pfam" id="PF00481">
    <property type="entry name" value="PP2C"/>
    <property type="match status" value="1"/>
</dbReference>
<dbReference type="Gene3D" id="3.60.40.10">
    <property type="entry name" value="PPM-type phosphatase domain"/>
    <property type="match status" value="1"/>
</dbReference>
<comment type="cofactor">
    <cofactor evidence="2">
        <name>Mg(2+)</name>
        <dbReference type="ChEBI" id="CHEBI:18420"/>
    </cofactor>
</comment>
<dbReference type="InterPro" id="IPR036457">
    <property type="entry name" value="PPM-type-like_dom_sf"/>
</dbReference>
<evidence type="ECO:0000256" key="8">
    <source>
        <dbReference type="ARBA" id="ARBA00022912"/>
    </source>
</evidence>
<dbReference type="InterPro" id="IPR015655">
    <property type="entry name" value="PP2C"/>
</dbReference>
<dbReference type="CDD" id="cd00143">
    <property type="entry name" value="PP2Cc"/>
    <property type="match status" value="1"/>
</dbReference>
<evidence type="ECO:0000256" key="12">
    <source>
        <dbReference type="RuleBase" id="RU003465"/>
    </source>
</evidence>
<evidence type="ECO:0000313" key="14">
    <source>
        <dbReference type="EMBL" id="KMZ76337.1"/>
    </source>
</evidence>
<evidence type="ECO:0000256" key="5">
    <source>
        <dbReference type="ARBA" id="ARBA00022723"/>
    </source>
</evidence>
<keyword evidence="7" id="KW-0460">Magnesium</keyword>
<dbReference type="GO" id="GO:1902531">
    <property type="term" value="P:regulation of intracellular signal transduction"/>
    <property type="evidence" value="ECO:0000318"/>
    <property type="project" value="GO_Central"/>
</dbReference>
<comment type="caution">
    <text evidence="14">The sequence shown here is derived from an EMBL/GenBank/DDBJ whole genome shotgun (WGS) entry which is preliminary data.</text>
</comment>
<accession>A0A0K9Q690</accession>
<organism evidence="14 15">
    <name type="scientific">Zostera marina</name>
    <name type="common">Eelgrass</name>
    <dbReference type="NCBI Taxonomy" id="29655"/>
    <lineage>
        <taxon>Eukaryota</taxon>
        <taxon>Viridiplantae</taxon>
        <taxon>Streptophyta</taxon>
        <taxon>Embryophyta</taxon>
        <taxon>Tracheophyta</taxon>
        <taxon>Spermatophyta</taxon>
        <taxon>Magnoliopsida</taxon>
        <taxon>Liliopsida</taxon>
        <taxon>Zosteraceae</taxon>
        <taxon>Zostera</taxon>
    </lineage>
</organism>
<dbReference type="FunFam" id="3.60.40.10:FF:000020">
    <property type="entry name" value="Probable protein phosphatase 2C 42"/>
    <property type="match status" value="1"/>
</dbReference>
<evidence type="ECO:0000256" key="2">
    <source>
        <dbReference type="ARBA" id="ARBA00001946"/>
    </source>
</evidence>
<dbReference type="PROSITE" id="PS51746">
    <property type="entry name" value="PPM_2"/>
    <property type="match status" value="1"/>
</dbReference>
<dbReference type="SUPFAM" id="SSF81606">
    <property type="entry name" value="PP2C-like"/>
    <property type="match status" value="1"/>
</dbReference>
<keyword evidence="8 12" id="KW-0904">Protein phosphatase</keyword>
<dbReference type="Proteomes" id="UP000036987">
    <property type="component" value="Unassembled WGS sequence"/>
</dbReference>
<comment type="catalytic activity">
    <reaction evidence="10">
        <text>O-phospho-L-seryl-[protein] + H2O = L-seryl-[protein] + phosphate</text>
        <dbReference type="Rhea" id="RHEA:20629"/>
        <dbReference type="Rhea" id="RHEA-COMP:9863"/>
        <dbReference type="Rhea" id="RHEA-COMP:11604"/>
        <dbReference type="ChEBI" id="CHEBI:15377"/>
        <dbReference type="ChEBI" id="CHEBI:29999"/>
        <dbReference type="ChEBI" id="CHEBI:43474"/>
        <dbReference type="ChEBI" id="CHEBI:83421"/>
        <dbReference type="EC" id="3.1.3.16"/>
    </reaction>
</comment>
<keyword evidence="6 12" id="KW-0378">Hydrolase</keyword>
<evidence type="ECO:0000259" key="13">
    <source>
        <dbReference type="PROSITE" id="PS51746"/>
    </source>
</evidence>
<evidence type="ECO:0000256" key="1">
    <source>
        <dbReference type="ARBA" id="ARBA00001936"/>
    </source>
</evidence>
<dbReference type="InterPro" id="IPR000222">
    <property type="entry name" value="PP2C_BS"/>
</dbReference>
<dbReference type="PANTHER" id="PTHR47992">
    <property type="entry name" value="PROTEIN PHOSPHATASE"/>
    <property type="match status" value="1"/>
</dbReference>
<evidence type="ECO:0000256" key="9">
    <source>
        <dbReference type="ARBA" id="ARBA00023211"/>
    </source>
</evidence>
<dbReference type="OrthoDB" id="420076at2759"/>
<comment type="cofactor">
    <cofactor evidence="1">
        <name>Mn(2+)</name>
        <dbReference type="ChEBI" id="CHEBI:29035"/>
    </cofactor>
</comment>
<dbReference type="EC" id="3.1.3.16" evidence="4"/>
<feature type="domain" description="PPM-type phosphatase" evidence="13">
    <location>
        <begin position="48"/>
        <end position="347"/>
    </location>
</feature>